<protein>
    <recommendedName>
        <fullName evidence="1">SigF-like NTF2-like domain-containing protein</fullName>
    </recommendedName>
</protein>
<dbReference type="EMBL" id="PKSM01000033">
    <property type="protein sequence ID" value="POW20453.1"/>
    <property type="molecule type" value="Genomic_DNA"/>
</dbReference>
<reference evidence="3" key="2">
    <citation type="journal article" date="2018" name="BMC Genomics">
        <title>Genomic insights into host adaptation between the wheat stripe rust pathogen (Puccinia striiformis f. sp. tritici) and the barley stripe rust pathogen (Puccinia striiformis f. sp. hordei).</title>
        <authorList>
            <person name="Xia C."/>
            <person name="Wang M."/>
            <person name="Yin C."/>
            <person name="Cornejo O.E."/>
            <person name="Hulbert S.H."/>
            <person name="Chen X."/>
        </authorList>
    </citation>
    <scope>NUCLEOTIDE SEQUENCE [LARGE SCALE GENOMIC DNA]</scope>
    <source>
        <strain evidence="3">93TX-2</strain>
    </source>
</reference>
<evidence type="ECO:0000259" key="1">
    <source>
        <dbReference type="Pfam" id="PF24840"/>
    </source>
</evidence>
<dbReference type="Pfam" id="PF24840">
    <property type="entry name" value="NTF2_SigF"/>
    <property type="match status" value="1"/>
</dbReference>
<evidence type="ECO:0000313" key="3">
    <source>
        <dbReference type="Proteomes" id="UP000238274"/>
    </source>
</evidence>
<feature type="domain" description="SigF-like NTF2-like" evidence="1">
    <location>
        <begin position="109"/>
        <end position="167"/>
    </location>
</feature>
<keyword evidence="3" id="KW-1185">Reference proteome</keyword>
<dbReference type="VEuPathDB" id="FungiDB:PSHT_03532"/>
<accession>A0A2S4WFC8</accession>
<dbReference type="AlphaFoldDB" id="A0A2S4WFC8"/>
<comment type="caution">
    <text evidence="2">The sequence shown here is derived from an EMBL/GenBank/DDBJ whole genome shotgun (WGS) entry which is preliminary data.</text>
</comment>
<feature type="non-terminal residue" evidence="2">
    <location>
        <position position="1"/>
    </location>
</feature>
<dbReference type="InterPro" id="IPR057514">
    <property type="entry name" value="NTF2_SigF"/>
</dbReference>
<dbReference type="Proteomes" id="UP000238274">
    <property type="component" value="Unassembled WGS sequence"/>
</dbReference>
<name>A0A2S4WFC8_9BASI</name>
<reference evidence="3" key="3">
    <citation type="journal article" date="2018" name="Mol. Plant Microbe Interact.">
        <title>Genome sequence resources for the wheat stripe rust pathogen (Puccinia striiformis f. sp. tritici) and the barley stripe rust pathogen (Puccinia striiformis f. sp. hordei).</title>
        <authorList>
            <person name="Xia C."/>
            <person name="Wang M."/>
            <person name="Yin C."/>
            <person name="Cornejo O.E."/>
            <person name="Hulbert S.H."/>
            <person name="Chen X."/>
        </authorList>
    </citation>
    <scope>NUCLEOTIDE SEQUENCE [LARGE SCALE GENOMIC DNA]</scope>
    <source>
        <strain evidence="3">93TX-2</strain>
    </source>
</reference>
<reference evidence="2 3" key="1">
    <citation type="submission" date="2017-12" db="EMBL/GenBank/DDBJ databases">
        <title>Gene loss provides genomic basis for host adaptation in cereal stripe rust fungi.</title>
        <authorList>
            <person name="Xia C."/>
        </authorList>
    </citation>
    <scope>NUCLEOTIDE SEQUENCE [LARGE SCALE GENOMIC DNA]</scope>
    <source>
        <strain evidence="2 3">93TX-2</strain>
    </source>
</reference>
<sequence>CKFCRPDLISSNNPERRSTDQEIARMTPGDDCKHRKVNHLSLQLEGHPEVSCTDLFERFVGCAGTSLKMLTFISRFSNNLRPLEAVGTFKGFIKSCKHLSLFSYLVWLELIRLATTNNKIDIHSVMFSQDGLLGAIECTQSGQLRLWLLKPIFSFRCIIRLDLRKNRKASTGFDVNVTKYPPRAIVLAGPYHRSRVDNQSAILYDHLDDGTIGRVPRSPGFAQPLKKHSTAAFLLSRSNLRLNFIAKVWIFHDLEFRVLRSEN</sequence>
<gene>
    <name evidence="2" type="ORF">PSHT_03532</name>
</gene>
<evidence type="ECO:0000313" key="2">
    <source>
        <dbReference type="EMBL" id="POW20453.1"/>
    </source>
</evidence>
<organism evidence="2 3">
    <name type="scientific">Puccinia striiformis</name>
    <dbReference type="NCBI Taxonomy" id="27350"/>
    <lineage>
        <taxon>Eukaryota</taxon>
        <taxon>Fungi</taxon>
        <taxon>Dikarya</taxon>
        <taxon>Basidiomycota</taxon>
        <taxon>Pucciniomycotina</taxon>
        <taxon>Pucciniomycetes</taxon>
        <taxon>Pucciniales</taxon>
        <taxon>Pucciniaceae</taxon>
        <taxon>Puccinia</taxon>
    </lineage>
</organism>
<dbReference type="OrthoDB" id="300641at2759"/>
<proteinExistence type="predicted"/>